<dbReference type="OrthoDB" id="3235083at2759"/>
<accession>A0A3N4HS13</accession>
<reference evidence="2 3" key="1">
    <citation type="journal article" date="2018" name="Nat. Ecol. Evol.">
        <title>Pezizomycetes genomes reveal the molecular basis of ectomycorrhizal truffle lifestyle.</title>
        <authorList>
            <person name="Murat C."/>
            <person name="Payen T."/>
            <person name="Noel B."/>
            <person name="Kuo A."/>
            <person name="Morin E."/>
            <person name="Chen J."/>
            <person name="Kohler A."/>
            <person name="Krizsan K."/>
            <person name="Balestrini R."/>
            <person name="Da Silva C."/>
            <person name="Montanini B."/>
            <person name="Hainaut M."/>
            <person name="Levati E."/>
            <person name="Barry K.W."/>
            <person name="Belfiori B."/>
            <person name="Cichocki N."/>
            <person name="Clum A."/>
            <person name="Dockter R.B."/>
            <person name="Fauchery L."/>
            <person name="Guy J."/>
            <person name="Iotti M."/>
            <person name="Le Tacon F."/>
            <person name="Lindquist E.A."/>
            <person name="Lipzen A."/>
            <person name="Malagnac F."/>
            <person name="Mello A."/>
            <person name="Molinier V."/>
            <person name="Miyauchi S."/>
            <person name="Poulain J."/>
            <person name="Riccioni C."/>
            <person name="Rubini A."/>
            <person name="Sitrit Y."/>
            <person name="Splivallo R."/>
            <person name="Traeger S."/>
            <person name="Wang M."/>
            <person name="Zifcakova L."/>
            <person name="Wipf D."/>
            <person name="Zambonelli A."/>
            <person name="Paolocci F."/>
            <person name="Nowrousian M."/>
            <person name="Ottonello S."/>
            <person name="Baldrian P."/>
            <person name="Spatafora J.W."/>
            <person name="Henrissat B."/>
            <person name="Nagy L.G."/>
            <person name="Aury J.M."/>
            <person name="Wincker P."/>
            <person name="Grigoriev I.V."/>
            <person name="Bonfante P."/>
            <person name="Martin F.M."/>
        </authorList>
    </citation>
    <scope>NUCLEOTIDE SEQUENCE [LARGE SCALE GENOMIC DNA]</scope>
    <source>
        <strain evidence="2 3">RN42</strain>
    </source>
</reference>
<evidence type="ECO:0000256" key="1">
    <source>
        <dbReference type="SAM" id="MobiDB-lite"/>
    </source>
</evidence>
<dbReference type="STRING" id="1160509.A0A3N4HS13"/>
<feature type="region of interest" description="Disordered" evidence="1">
    <location>
        <begin position="1074"/>
        <end position="1101"/>
    </location>
</feature>
<dbReference type="EMBL" id="ML119786">
    <property type="protein sequence ID" value="RPA74580.1"/>
    <property type="molecule type" value="Genomic_DNA"/>
</dbReference>
<sequence>MDWGWKAYDITPKDVDEKASIVAVDVYQPNRACFGSEKATEDSQPKVHIVTATKATIFHTTITVSEISWDEVSGSLVGFSPDTITWQSVRNNLGTKAITTLSCGPTPADQDGNRTGAEFKIFVGTERAKDAAAWHYIVDPSPDREKPWTLVPMAHASKKVLATQPGSLNFSEAGVAMFTLFEQTGAGGCQCSWCLVHKDPNALVAYGCDVDGVTEQFGSSEESVIKLDIPVSLCPFGTVRNISSSVNPEGTTDILVAGDGIGFVDATHPDMYQPQCHVLKGTEFSQVVGVEKAINEDETSIYIFALSADGDLYFVEGSRTPSTENDEMIMRFLEPSGLPIRKDVAQISGQFNASANVAELLYATSVGNEVKHLLRDPMTGVWLETALTIHNMSQLADPNAQVPKITYPAFVTKIRICGENDLDLAPEGYPIRITSDMPCFVTANDKGLALGLRQKEITTNSLGEITIVSRVHGVLGAPNYKLYLFKHCTETQMNDKKNQINIQPAQRIIRILRNVRTADDIKNAKTTTGKPVFDDSQKRDYASAAGMLQNFPEMMDLVGKNPNQPQDHAVESDSDTVLIASLEQGEPKVETTQVANSSLPDWLDGAITSTGKFLGDCIEFIEKWFKKILRVVVRFCGPIIKLYLWLEDKIIELVLGSAIAVLRTIGSFLKHTLGINFSFLGWLGLLLDIEDAKKTQAALKDVINNAISVARCALPPIESKINSFISSSKTQLEEALNVPVTVPPKSSLKLPDWLSKLFNNPIIDAILKWNPIGWAMEVFMEEFESMGIEIRVPDPSQLLDKISATVMEWLTHNGATFLDLGVQFMVIAPQIIANLTNPTQCIVELKKILGSLLGTVFEAVSTLVSSVFKILIDAFGELDKLLNFEWKFPILTKLWKVLAEQEFSIINAITFLSAQFINAWAQILGIKDPAGLIGDFSNVLRELSEKEERNSVILKRPRADSTVHIAEVTVKREKRDEALMKGSEMKGIANNVNFFALPHAAMLQENVWKDSHNRRLADDSGEAEKKAEEEKEKAINAALRNVKIASMVSALLRLASTLNNIFLKGVMLRRAQARKVKRVGPSGPSTVDPEPTSRPPAGGNVRVDDVELDAIVLQEKEALKIRSRDKKPMTIDGSKFKSPEHDNFIKKTSETVMHVFEIEPKPPQVPISSKKKLDLWEKISDGVDVILWLFQLICEIAHSAFSGQVGDIPDVEWGCLSVSIISGSFGAACKGLKHGIRRFDWCKNNPGIRKILEYLGNSGIDELLNRVAELLNALLRLFLKPRGGNGETAEEIKLERWAEGCFAGAAVAGIVQGIIHLLGRSTDLPWVTFGAMVADAGGTIGGVVCTYNSFKIEMAK</sequence>
<evidence type="ECO:0000313" key="2">
    <source>
        <dbReference type="EMBL" id="RPA74580.1"/>
    </source>
</evidence>
<protein>
    <submittedName>
        <fullName evidence="2">Uncharacterized protein</fullName>
    </submittedName>
</protein>
<evidence type="ECO:0000313" key="3">
    <source>
        <dbReference type="Proteomes" id="UP000275078"/>
    </source>
</evidence>
<proteinExistence type="predicted"/>
<gene>
    <name evidence="2" type="ORF">BJ508DRAFT_33651</name>
</gene>
<name>A0A3N4HS13_ASCIM</name>
<keyword evidence="3" id="KW-1185">Reference proteome</keyword>
<organism evidence="2 3">
    <name type="scientific">Ascobolus immersus RN42</name>
    <dbReference type="NCBI Taxonomy" id="1160509"/>
    <lineage>
        <taxon>Eukaryota</taxon>
        <taxon>Fungi</taxon>
        <taxon>Dikarya</taxon>
        <taxon>Ascomycota</taxon>
        <taxon>Pezizomycotina</taxon>
        <taxon>Pezizomycetes</taxon>
        <taxon>Pezizales</taxon>
        <taxon>Ascobolaceae</taxon>
        <taxon>Ascobolus</taxon>
    </lineage>
</organism>
<dbReference type="Proteomes" id="UP000275078">
    <property type="component" value="Unassembled WGS sequence"/>
</dbReference>